<feature type="transmembrane region" description="Helical" evidence="14">
    <location>
        <begin position="447"/>
        <end position="473"/>
    </location>
</feature>
<dbReference type="Ensembl" id="ENSLLET00000008224.1">
    <property type="protein sequence ID" value="ENSLLEP00000007907.1"/>
    <property type="gene ID" value="ENSLLEG00000004973.1"/>
</dbReference>
<evidence type="ECO:0000256" key="6">
    <source>
        <dbReference type="ARBA" id="ARBA00022490"/>
    </source>
</evidence>
<keyword evidence="12 14" id="KW-0472">Membrane</keyword>
<feature type="transmembrane region" description="Helical" evidence="14">
    <location>
        <begin position="164"/>
        <end position="189"/>
    </location>
</feature>
<dbReference type="GO" id="GO:0005886">
    <property type="term" value="C:plasma membrane"/>
    <property type="evidence" value="ECO:0007669"/>
    <property type="project" value="UniProtKB-SubCell"/>
</dbReference>
<accession>A0A8C5M7A4</accession>
<feature type="transmembrane region" description="Helical" evidence="14">
    <location>
        <begin position="122"/>
        <end position="143"/>
    </location>
</feature>
<proteinExistence type="inferred from homology"/>
<protein>
    <submittedName>
        <fullName evidence="16">Limb development membrane protein 1 like</fullName>
    </submittedName>
</protein>
<gene>
    <name evidence="16" type="primary">LMBR1L</name>
</gene>
<dbReference type="FunFam" id="3.40.50.1440:FF:000024">
    <property type="entry name" value="Tubulin alpha chain"/>
    <property type="match status" value="1"/>
</dbReference>
<feature type="transmembrane region" description="Helical" evidence="14">
    <location>
        <begin position="297"/>
        <end position="318"/>
    </location>
</feature>
<dbReference type="InterPro" id="IPR006876">
    <property type="entry name" value="LMBR1-like_membr_prot"/>
</dbReference>
<feature type="transmembrane region" description="Helical" evidence="14">
    <location>
        <begin position="209"/>
        <end position="236"/>
    </location>
</feature>
<evidence type="ECO:0000256" key="13">
    <source>
        <dbReference type="ARBA" id="ARBA00023170"/>
    </source>
</evidence>
<dbReference type="GO" id="GO:0004888">
    <property type="term" value="F:transmembrane signaling receptor activity"/>
    <property type="evidence" value="ECO:0007669"/>
    <property type="project" value="TreeGrafter"/>
</dbReference>
<evidence type="ECO:0000256" key="3">
    <source>
        <dbReference type="ARBA" id="ARBA00004651"/>
    </source>
</evidence>
<dbReference type="PRINTS" id="PR01692">
    <property type="entry name" value="LIPOCALINIMR"/>
</dbReference>
<keyword evidence="11 14" id="KW-1133">Transmembrane helix</keyword>
<evidence type="ECO:0000313" key="17">
    <source>
        <dbReference type="Proteomes" id="UP000694569"/>
    </source>
</evidence>
<evidence type="ECO:0000256" key="1">
    <source>
        <dbReference type="ARBA" id="ARBA00004477"/>
    </source>
</evidence>
<reference evidence="16" key="2">
    <citation type="submission" date="2025-09" db="UniProtKB">
        <authorList>
            <consortium name="Ensembl"/>
        </authorList>
    </citation>
    <scope>IDENTIFICATION</scope>
</reference>
<dbReference type="InterPro" id="IPR036525">
    <property type="entry name" value="Tubulin/FtsZ_GTPase_sf"/>
</dbReference>
<dbReference type="SMART" id="SM00864">
    <property type="entry name" value="Tubulin"/>
    <property type="match status" value="1"/>
</dbReference>
<dbReference type="GO" id="GO:0006898">
    <property type="term" value="P:receptor-mediated endocytosis"/>
    <property type="evidence" value="ECO:0007669"/>
    <property type="project" value="TreeGrafter"/>
</dbReference>
<dbReference type="Proteomes" id="UP000694569">
    <property type="component" value="Unplaced"/>
</dbReference>
<feature type="transmembrane region" description="Helical" evidence="14">
    <location>
        <begin position="398"/>
        <end position="427"/>
    </location>
</feature>
<sequence length="586" mass="65554">MRECISIHVGQAGVQIGNACWELYCLEHGIQPDGQMPSDKTIGGGDDSFNTFFSETGAGKHVPRAVFVDLEPTVIDEVRTGTYRQLFHPEQLITGKEDAANNYARGHYTIGKEIIDLVLDRIRKLICTLLFSALYLLSYVVITKFKKHADFTTVDVEDAAVNRIALWMCTFTLAVSVGAVLLLPFSIITNEILLSMPHNYYIQWLNGSLIHGLWNLVFLFSNLSLVFLMPFAYLFTEAEGFAGSKKGVMSRVYETSVVLLLLTLLVFGIVWVASAIIDDSAAGRESLYDLWEYYLPYLYSGISLFGVLLLLLCTPFGLSRMFSVTGKLLVKPRLLENLDEQLSCTAFEEAALSRKISAKASCWLNLNMEALQKRLLAIQSHRITLEMRRRASPWQRNLVYPLAMLLLLALTGICVLIVCFHVLELLIDDAAMPKGMQDSRLGEVSFSIFGSFGAAMQVVLIFYLMASSVVGFYSSPLFIRLLPQKQNTTMTKIIGNCVSLLILSSALPVFSRTLGITRFDLLGDFGRFNWLGNFYLIFLYNMLFAGLTTLCLVKKFTWAVQAELIRAFGLDKLPLSVNKTFSRGKA</sequence>
<feature type="transmembrane region" description="Helical" evidence="14">
    <location>
        <begin position="493"/>
        <end position="510"/>
    </location>
</feature>
<dbReference type="Pfam" id="PF04791">
    <property type="entry name" value="LMBR1"/>
    <property type="match status" value="2"/>
</dbReference>
<dbReference type="PANTHER" id="PTHR12625">
    <property type="entry name" value="LIPOCALIN-1 INTERACTING MEMBRANE RECEPTOR LIMR"/>
    <property type="match status" value="1"/>
</dbReference>
<dbReference type="AlphaFoldDB" id="A0A8C5M7A4"/>
<dbReference type="InterPro" id="IPR003008">
    <property type="entry name" value="Tubulin_FtsZ_GTPase"/>
</dbReference>
<keyword evidence="10" id="KW-0256">Endoplasmic reticulum</keyword>
<feature type="transmembrane region" description="Helical" evidence="14">
    <location>
        <begin position="257"/>
        <end position="277"/>
    </location>
</feature>
<dbReference type="SUPFAM" id="SSF52490">
    <property type="entry name" value="Tubulin nucleotide-binding domain-like"/>
    <property type="match status" value="1"/>
</dbReference>
<evidence type="ECO:0000256" key="4">
    <source>
        <dbReference type="ARBA" id="ARBA00010487"/>
    </source>
</evidence>
<dbReference type="GeneTree" id="ENSGT00390000007809"/>
<evidence type="ECO:0000256" key="9">
    <source>
        <dbReference type="ARBA" id="ARBA00022692"/>
    </source>
</evidence>
<dbReference type="GO" id="GO:0005525">
    <property type="term" value="F:GTP binding"/>
    <property type="evidence" value="ECO:0007669"/>
    <property type="project" value="InterPro"/>
</dbReference>
<evidence type="ECO:0000313" key="16">
    <source>
        <dbReference type="Ensembl" id="ENSLLEP00000007907.1"/>
    </source>
</evidence>
<evidence type="ECO:0000256" key="14">
    <source>
        <dbReference type="SAM" id="Phobius"/>
    </source>
</evidence>
<feature type="transmembrane region" description="Helical" evidence="14">
    <location>
        <begin position="530"/>
        <end position="553"/>
    </location>
</feature>
<evidence type="ECO:0000256" key="10">
    <source>
        <dbReference type="ARBA" id="ARBA00022824"/>
    </source>
</evidence>
<evidence type="ECO:0000256" key="8">
    <source>
        <dbReference type="ARBA" id="ARBA00022687"/>
    </source>
</evidence>
<keyword evidence="17" id="KW-1185">Reference proteome</keyword>
<reference evidence="16" key="1">
    <citation type="submission" date="2025-08" db="UniProtKB">
        <authorList>
            <consortium name="Ensembl"/>
        </authorList>
    </citation>
    <scope>IDENTIFICATION</scope>
</reference>
<dbReference type="PANTHER" id="PTHR12625:SF2">
    <property type="entry name" value="PROTEIN LMBR1L"/>
    <property type="match status" value="1"/>
</dbReference>
<evidence type="ECO:0000256" key="2">
    <source>
        <dbReference type="ARBA" id="ARBA00004496"/>
    </source>
</evidence>
<dbReference type="InterPro" id="IPR008075">
    <property type="entry name" value="LIMR"/>
</dbReference>
<evidence type="ECO:0000256" key="11">
    <source>
        <dbReference type="ARBA" id="ARBA00022989"/>
    </source>
</evidence>
<keyword evidence="8" id="KW-0879">Wnt signaling pathway</keyword>
<keyword evidence="13" id="KW-0675">Receptor</keyword>
<feature type="domain" description="Tubulin/FtsZ GTPase" evidence="15">
    <location>
        <begin position="49"/>
        <end position="196"/>
    </location>
</feature>
<name>A0A8C5M7A4_9ANUR</name>
<comment type="similarity">
    <text evidence="4">Belongs to the LIMR family.</text>
</comment>
<evidence type="ECO:0000256" key="12">
    <source>
        <dbReference type="ARBA" id="ARBA00023136"/>
    </source>
</evidence>
<dbReference type="GO" id="GO:0016055">
    <property type="term" value="P:Wnt signaling pathway"/>
    <property type="evidence" value="ECO:0007669"/>
    <property type="project" value="UniProtKB-KW"/>
</dbReference>
<dbReference type="Gene3D" id="3.40.50.1440">
    <property type="entry name" value="Tubulin/FtsZ, GTPase domain"/>
    <property type="match status" value="1"/>
</dbReference>
<dbReference type="GO" id="GO:0005789">
    <property type="term" value="C:endoplasmic reticulum membrane"/>
    <property type="evidence" value="ECO:0007669"/>
    <property type="project" value="UniProtKB-SubCell"/>
</dbReference>
<keyword evidence="7" id="KW-0254">Endocytosis</keyword>
<keyword evidence="5" id="KW-1003">Cell membrane</keyword>
<evidence type="ECO:0000259" key="15">
    <source>
        <dbReference type="SMART" id="SM00864"/>
    </source>
</evidence>
<evidence type="ECO:0000256" key="7">
    <source>
        <dbReference type="ARBA" id="ARBA00022583"/>
    </source>
</evidence>
<keyword evidence="9 14" id="KW-0812">Transmembrane</keyword>
<dbReference type="OrthoDB" id="5596951at2759"/>
<comment type="subcellular location">
    <subcellularLocation>
        <location evidence="3">Cell membrane</location>
        <topology evidence="3">Multi-pass membrane protein</topology>
    </subcellularLocation>
    <subcellularLocation>
        <location evidence="2">Cytoplasm</location>
    </subcellularLocation>
    <subcellularLocation>
        <location evidence="1">Endoplasmic reticulum membrane</location>
        <topology evidence="1">Multi-pass membrane protein</topology>
    </subcellularLocation>
</comment>
<organism evidence="16 17">
    <name type="scientific">Leptobrachium leishanense</name>
    <name type="common">Leishan spiny toad</name>
    <dbReference type="NCBI Taxonomy" id="445787"/>
    <lineage>
        <taxon>Eukaryota</taxon>
        <taxon>Metazoa</taxon>
        <taxon>Chordata</taxon>
        <taxon>Craniata</taxon>
        <taxon>Vertebrata</taxon>
        <taxon>Euteleostomi</taxon>
        <taxon>Amphibia</taxon>
        <taxon>Batrachia</taxon>
        <taxon>Anura</taxon>
        <taxon>Pelobatoidea</taxon>
        <taxon>Megophryidae</taxon>
        <taxon>Leptobrachium</taxon>
    </lineage>
</organism>
<keyword evidence="6" id="KW-0963">Cytoplasm</keyword>
<evidence type="ECO:0000256" key="5">
    <source>
        <dbReference type="ARBA" id="ARBA00022475"/>
    </source>
</evidence>